<evidence type="ECO:0000313" key="2">
    <source>
        <dbReference type="EMBL" id="WML89725.1"/>
    </source>
</evidence>
<dbReference type="Proteomes" id="UP001236657">
    <property type="component" value="Chromosome"/>
</dbReference>
<feature type="domain" description="Cystatin" evidence="1">
    <location>
        <begin position="175"/>
        <end position="207"/>
    </location>
</feature>
<reference evidence="2 3" key="1">
    <citation type="submission" date="2023-08" db="EMBL/GenBank/DDBJ databases">
        <title>New molecular markers tilS and rpoB for phylogenetic and monitoring studies of the genus Thiothrix biodiversity.</title>
        <authorList>
            <person name="Ravin N.V."/>
            <person name="Smolyakov D."/>
            <person name="Markov N.D."/>
            <person name="Beletsky A.V."/>
            <person name="Mardanov A.V."/>
            <person name="Rudenko T.S."/>
            <person name="Grabovich M.Y."/>
        </authorList>
    </citation>
    <scope>NUCLEOTIDE SEQUENCE [LARGE SCALE GENOMIC DNA]</scope>
    <source>
        <strain evidence="2 3">MK1</strain>
    </source>
</reference>
<dbReference type="InterPro" id="IPR018073">
    <property type="entry name" value="Prot_inh_cystat_CS"/>
</dbReference>
<dbReference type="PROSITE" id="PS00287">
    <property type="entry name" value="CYSTATIN"/>
    <property type="match status" value="2"/>
</dbReference>
<dbReference type="PANTHER" id="PTHR47364:SF2">
    <property type="entry name" value="CYSTEINE PROTEINASE INHIBITOR 5"/>
    <property type="match status" value="1"/>
</dbReference>
<keyword evidence="3" id="KW-1185">Reference proteome</keyword>
<dbReference type="InterPro" id="IPR046350">
    <property type="entry name" value="Cystatin_sf"/>
</dbReference>
<accession>A0ABY9MM34</accession>
<protein>
    <submittedName>
        <fullName evidence="2">Cystatin domain-containing protein</fullName>
    </submittedName>
</protein>
<dbReference type="Gene3D" id="3.10.450.10">
    <property type="match status" value="2"/>
</dbReference>
<feature type="domain" description="Cystatin" evidence="1">
    <location>
        <begin position="41"/>
        <end position="98"/>
    </location>
</feature>
<dbReference type="PANTHER" id="PTHR47364">
    <property type="entry name" value="CYSTEINE PROTEINASE INHIBITOR 5"/>
    <property type="match status" value="1"/>
</dbReference>
<dbReference type="Pfam" id="PF00031">
    <property type="entry name" value="Cystatin"/>
    <property type="match status" value="2"/>
</dbReference>
<name>A0ABY9MM34_9GAMM</name>
<evidence type="ECO:0000313" key="3">
    <source>
        <dbReference type="Proteomes" id="UP001236657"/>
    </source>
</evidence>
<dbReference type="CDD" id="cd00042">
    <property type="entry name" value="CY"/>
    <property type="match status" value="1"/>
</dbReference>
<sequence length="229" mass="24889">MTRYGLTLLFGVLALSACTDESIKSSPEMPSTTMVGGYSKIANPDTDQGLLHVTTFLNSEIGFKDGNPSIRVDKVLEASRQVVAGQNYQVKVQMTDGSQYEAVVYVALNDAMQLTSLKQLRGASPVDGKQADSFPSAPVAGGYNKITDPDQSRYSDQGLFNATKFLSYEIGEKEGDHSIGIDTVLEAYKQVVAGNNYRVKVQMTNGSQYEAVVYMSLQNELSLTSLKKL</sequence>
<proteinExistence type="predicted"/>
<organism evidence="2 3">
    <name type="scientific">Thiothrix lacustris</name>
    <dbReference type="NCBI Taxonomy" id="525917"/>
    <lineage>
        <taxon>Bacteria</taxon>
        <taxon>Pseudomonadati</taxon>
        <taxon>Pseudomonadota</taxon>
        <taxon>Gammaproteobacteria</taxon>
        <taxon>Thiotrichales</taxon>
        <taxon>Thiotrichaceae</taxon>
        <taxon>Thiothrix</taxon>
    </lineage>
</organism>
<dbReference type="SUPFAM" id="SSF54403">
    <property type="entry name" value="Cystatin/monellin"/>
    <property type="match status" value="2"/>
</dbReference>
<dbReference type="RefSeq" id="WP_308396038.1">
    <property type="nucleotide sequence ID" value="NZ_CP133218.1"/>
</dbReference>
<dbReference type="InterPro" id="IPR000010">
    <property type="entry name" value="Cystatin_dom"/>
</dbReference>
<dbReference type="PROSITE" id="PS51257">
    <property type="entry name" value="PROKAR_LIPOPROTEIN"/>
    <property type="match status" value="1"/>
</dbReference>
<dbReference type="EMBL" id="CP133218">
    <property type="protein sequence ID" value="WML89725.1"/>
    <property type="molecule type" value="Genomic_DNA"/>
</dbReference>
<gene>
    <name evidence="2" type="ORF">RCF98_12165</name>
</gene>
<evidence type="ECO:0000259" key="1">
    <source>
        <dbReference type="Pfam" id="PF00031"/>
    </source>
</evidence>